<accession>A0ACC3N8M3</accession>
<name>A0ACC3N8M3_9PEZI</name>
<proteinExistence type="predicted"/>
<protein>
    <submittedName>
        <fullName evidence="1">Uncharacterized protein</fullName>
    </submittedName>
</protein>
<dbReference type="EMBL" id="JAUTXU010000070">
    <property type="protein sequence ID" value="KAK3712249.1"/>
    <property type="molecule type" value="Genomic_DNA"/>
</dbReference>
<dbReference type="Proteomes" id="UP001281147">
    <property type="component" value="Unassembled WGS sequence"/>
</dbReference>
<reference evidence="1" key="1">
    <citation type="submission" date="2023-07" db="EMBL/GenBank/DDBJ databases">
        <title>Black Yeasts Isolated from many extreme environments.</title>
        <authorList>
            <person name="Coleine C."/>
            <person name="Stajich J.E."/>
            <person name="Selbmann L."/>
        </authorList>
    </citation>
    <scope>NUCLEOTIDE SEQUENCE</scope>
    <source>
        <strain evidence="1">CCFEE 5714</strain>
    </source>
</reference>
<organism evidence="1 2">
    <name type="scientific">Vermiconidia calcicola</name>
    <dbReference type="NCBI Taxonomy" id="1690605"/>
    <lineage>
        <taxon>Eukaryota</taxon>
        <taxon>Fungi</taxon>
        <taxon>Dikarya</taxon>
        <taxon>Ascomycota</taxon>
        <taxon>Pezizomycotina</taxon>
        <taxon>Dothideomycetes</taxon>
        <taxon>Dothideomycetidae</taxon>
        <taxon>Mycosphaerellales</taxon>
        <taxon>Extremaceae</taxon>
        <taxon>Vermiconidia</taxon>
    </lineage>
</organism>
<comment type="caution">
    <text evidence="1">The sequence shown here is derived from an EMBL/GenBank/DDBJ whole genome shotgun (WGS) entry which is preliminary data.</text>
</comment>
<keyword evidence="2" id="KW-1185">Reference proteome</keyword>
<evidence type="ECO:0000313" key="2">
    <source>
        <dbReference type="Proteomes" id="UP001281147"/>
    </source>
</evidence>
<sequence>MATSSQRPHHQQAAIQLAILPSSNGQQATLSSAAPSSPQATYQASPAPSPAVASAAGQPITASSTTLPPNAAPSTGGFRPIAQFLLKTTVGNVVAMLGCLLTFIGLAWAFFTGITTYQDVKWSRQNEALQACASLYSIGKFTKYCNQTLDIGVTPAHPFKRLLRPNESVEDASLNVWFAISMATVVTIALACIVTRAVLTRPRMQAFSPTTLQLEQLEFVSARTSKTEKVFNFCFGLGVFLTRPLLPSYVAPLPVNARAAALRQLDSGRLTTSVSHTDLPVRSRKANKAAVAGSRESNQEGAKRYRWASRPPV</sequence>
<gene>
    <name evidence="1" type="ORF">LTR37_009111</name>
</gene>
<evidence type="ECO:0000313" key="1">
    <source>
        <dbReference type="EMBL" id="KAK3712249.1"/>
    </source>
</evidence>